<protein>
    <submittedName>
        <fullName evidence="2">Uncharacterized protein</fullName>
    </submittedName>
</protein>
<evidence type="ECO:0000256" key="1">
    <source>
        <dbReference type="SAM" id="SignalP"/>
    </source>
</evidence>
<dbReference type="AlphaFoldDB" id="A0A267DHW5"/>
<evidence type="ECO:0000313" key="3">
    <source>
        <dbReference type="Proteomes" id="UP000215902"/>
    </source>
</evidence>
<accession>A0A267DHW5</accession>
<feature type="signal peptide" evidence="1">
    <location>
        <begin position="1"/>
        <end position="19"/>
    </location>
</feature>
<reference evidence="2 3" key="1">
    <citation type="submission" date="2017-06" db="EMBL/GenBank/DDBJ databases">
        <title>A platform for efficient transgenesis in Macrostomum lignano, a flatworm model organism for stem cell research.</title>
        <authorList>
            <person name="Berezikov E."/>
        </authorList>
    </citation>
    <scope>NUCLEOTIDE SEQUENCE [LARGE SCALE GENOMIC DNA]</scope>
    <source>
        <strain evidence="2">DV1</strain>
        <tissue evidence="2">Whole organism</tissue>
    </source>
</reference>
<evidence type="ECO:0000313" key="2">
    <source>
        <dbReference type="EMBL" id="PAA48327.1"/>
    </source>
</evidence>
<sequence>MRLLGTLGTVLVLIGLAAAGREQDDTQGALEEKRFSAPGTYDWKKRFSAPGTYDWRKRFSAPGTYDWRKRFSAPGTYDWKKKSME</sequence>
<proteinExistence type="predicted"/>
<comment type="caution">
    <text evidence="2">The sequence shown here is derived from an EMBL/GenBank/DDBJ whole genome shotgun (WGS) entry which is preliminary data.</text>
</comment>
<feature type="chain" id="PRO_5012695564" evidence="1">
    <location>
        <begin position="20"/>
        <end position="85"/>
    </location>
</feature>
<dbReference type="Proteomes" id="UP000215902">
    <property type="component" value="Unassembled WGS sequence"/>
</dbReference>
<gene>
    <name evidence="2" type="ORF">BOX15_Mlig001773g8</name>
</gene>
<keyword evidence="3" id="KW-1185">Reference proteome</keyword>
<organism evidence="2 3">
    <name type="scientific">Macrostomum lignano</name>
    <dbReference type="NCBI Taxonomy" id="282301"/>
    <lineage>
        <taxon>Eukaryota</taxon>
        <taxon>Metazoa</taxon>
        <taxon>Spiralia</taxon>
        <taxon>Lophotrochozoa</taxon>
        <taxon>Platyhelminthes</taxon>
        <taxon>Rhabditophora</taxon>
        <taxon>Macrostomorpha</taxon>
        <taxon>Macrostomida</taxon>
        <taxon>Macrostomidae</taxon>
        <taxon>Macrostomum</taxon>
    </lineage>
</organism>
<keyword evidence="1" id="KW-0732">Signal</keyword>
<name>A0A267DHW5_9PLAT</name>
<dbReference type="EMBL" id="NIVC01004175">
    <property type="protein sequence ID" value="PAA48327.1"/>
    <property type="molecule type" value="Genomic_DNA"/>
</dbReference>